<evidence type="ECO:0000256" key="2">
    <source>
        <dbReference type="SAM" id="SignalP"/>
    </source>
</evidence>
<keyword evidence="2" id="KW-0732">Signal</keyword>
<dbReference type="EMBL" id="CP096040">
    <property type="protein sequence ID" value="USQ94835.1"/>
    <property type="molecule type" value="Genomic_DNA"/>
</dbReference>
<gene>
    <name evidence="3" type="ORF">MZV50_20005</name>
</gene>
<evidence type="ECO:0000256" key="1">
    <source>
        <dbReference type="SAM" id="MobiDB-lite"/>
    </source>
</evidence>
<dbReference type="Proteomes" id="UP001057520">
    <property type="component" value="Chromosome"/>
</dbReference>
<evidence type="ECO:0000313" key="3">
    <source>
        <dbReference type="EMBL" id="USQ94835.1"/>
    </source>
</evidence>
<name>A0ABY4ZQ74_9CAUL</name>
<feature type="signal peptide" evidence="2">
    <location>
        <begin position="1"/>
        <end position="23"/>
    </location>
</feature>
<evidence type="ECO:0000313" key="4">
    <source>
        <dbReference type="Proteomes" id="UP001057520"/>
    </source>
</evidence>
<reference evidence="3 4" key="1">
    <citation type="submission" date="2022-04" db="EMBL/GenBank/DDBJ databases">
        <title>Genome sequence of soybean root-associated Caulobacter segnis RL271.</title>
        <authorList>
            <person name="Longley R."/>
            <person name="Bonito G."/>
            <person name="Trigodet F."/>
            <person name="Crosson S."/>
            <person name="Fiebig A."/>
        </authorList>
    </citation>
    <scope>NUCLEOTIDE SEQUENCE [LARGE SCALE GENOMIC DNA]</scope>
    <source>
        <strain evidence="3 4">RL271</strain>
    </source>
</reference>
<protein>
    <submittedName>
        <fullName evidence="3">PepSY domain-containing protein</fullName>
    </submittedName>
</protein>
<organism evidence="3 4">
    <name type="scientific">Caulobacter segnis</name>
    <dbReference type="NCBI Taxonomy" id="88688"/>
    <lineage>
        <taxon>Bacteria</taxon>
        <taxon>Pseudomonadati</taxon>
        <taxon>Pseudomonadota</taxon>
        <taxon>Alphaproteobacteria</taxon>
        <taxon>Caulobacterales</taxon>
        <taxon>Caulobacteraceae</taxon>
        <taxon>Caulobacter</taxon>
    </lineage>
</organism>
<feature type="chain" id="PRO_5046918891" evidence="2">
    <location>
        <begin position="24"/>
        <end position="108"/>
    </location>
</feature>
<proteinExistence type="predicted"/>
<keyword evidence="4" id="KW-1185">Reference proteome</keyword>
<feature type="region of interest" description="Disordered" evidence="1">
    <location>
        <begin position="20"/>
        <end position="41"/>
    </location>
</feature>
<sequence>MKTIRVLLVAAALVAALPGGASAQRRDRGPDSLGADWRAQSDQARGGVQSGQLVPLSRVIDMIARRVPGRVLDAGLEGSNYRVRWAAADGRRIDFIVDARTGQILSGG</sequence>
<accession>A0ABY4ZQ74</accession>